<evidence type="ECO:0000313" key="3">
    <source>
        <dbReference type="Proteomes" id="UP001424459"/>
    </source>
</evidence>
<comment type="caution">
    <text evidence="2">The sequence shown here is derived from an EMBL/GenBank/DDBJ whole genome shotgun (WGS) entry which is preliminary data.</text>
</comment>
<dbReference type="PANTHER" id="PTHR36109">
    <property type="entry name" value="MEMBRANE PROTEIN-RELATED"/>
    <property type="match status" value="1"/>
</dbReference>
<protein>
    <recommendedName>
        <fullName evidence="4">Heat induced stress protein YflT</fullName>
    </recommendedName>
</protein>
<gene>
    <name evidence="2" type="ORF">GCM10022281_25760</name>
</gene>
<sequence>MQTNIVSAVFDSRSEAERAIQQLQSAGADHNSISIVGQHDAEEAGATDGTVRDGDEPTSFIAKAAAGSGIGALLGVAALAIPGVGPLAAAGAIAAAAIPGAALTGTALGAAAGGLSDLFSSHGVSREDADYYGERVSNGGVFVSVDTERSGLSRLQAEDILTNAGGHSSARARMTGDATTGTASY</sequence>
<name>A0ABP7UHA0_9SPHN</name>
<dbReference type="EMBL" id="BAABBR010000001">
    <property type="protein sequence ID" value="GAA4043383.1"/>
    <property type="molecule type" value="Genomic_DNA"/>
</dbReference>
<evidence type="ECO:0000313" key="2">
    <source>
        <dbReference type="EMBL" id="GAA4043383.1"/>
    </source>
</evidence>
<dbReference type="RefSeq" id="WP_344697505.1">
    <property type="nucleotide sequence ID" value="NZ_BAABBR010000001.1"/>
</dbReference>
<organism evidence="2 3">
    <name type="scientific">Sphingomonas rosea</name>
    <dbReference type="NCBI Taxonomy" id="335605"/>
    <lineage>
        <taxon>Bacteria</taxon>
        <taxon>Pseudomonadati</taxon>
        <taxon>Pseudomonadota</taxon>
        <taxon>Alphaproteobacteria</taxon>
        <taxon>Sphingomonadales</taxon>
        <taxon>Sphingomonadaceae</taxon>
        <taxon>Sphingomonas</taxon>
    </lineage>
</organism>
<feature type="region of interest" description="Disordered" evidence="1">
    <location>
        <begin position="166"/>
        <end position="185"/>
    </location>
</feature>
<reference evidence="3" key="1">
    <citation type="journal article" date="2019" name="Int. J. Syst. Evol. Microbiol.">
        <title>The Global Catalogue of Microorganisms (GCM) 10K type strain sequencing project: providing services to taxonomists for standard genome sequencing and annotation.</title>
        <authorList>
            <consortium name="The Broad Institute Genomics Platform"/>
            <consortium name="The Broad Institute Genome Sequencing Center for Infectious Disease"/>
            <person name="Wu L."/>
            <person name="Ma J."/>
        </authorList>
    </citation>
    <scope>NUCLEOTIDE SEQUENCE [LARGE SCALE GENOMIC DNA]</scope>
    <source>
        <strain evidence="3">JCM 17564</strain>
    </source>
</reference>
<dbReference type="Proteomes" id="UP001424459">
    <property type="component" value="Unassembled WGS sequence"/>
</dbReference>
<keyword evidence="3" id="KW-1185">Reference proteome</keyword>
<evidence type="ECO:0000256" key="1">
    <source>
        <dbReference type="SAM" id="MobiDB-lite"/>
    </source>
</evidence>
<accession>A0ABP7UHA0</accession>
<evidence type="ECO:0008006" key="4">
    <source>
        <dbReference type="Google" id="ProtNLM"/>
    </source>
</evidence>
<dbReference type="PANTHER" id="PTHR36109:SF2">
    <property type="entry name" value="MEMBRANE PROTEIN"/>
    <property type="match status" value="1"/>
</dbReference>
<proteinExistence type="predicted"/>
<dbReference type="InterPro" id="IPR052948">
    <property type="entry name" value="Low_temp-induced_all0457"/>
</dbReference>